<accession>A0ABP6TWH2</accession>
<dbReference type="Proteomes" id="UP001501455">
    <property type="component" value="Unassembled WGS sequence"/>
</dbReference>
<organism evidence="2 3">
    <name type="scientific">Streptomyces prasinosporus</name>
    <dbReference type="NCBI Taxonomy" id="68256"/>
    <lineage>
        <taxon>Bacteria</taxon>
        <taxon>Bacillati</taxon>
        <taxon>Actinomycetota</taxon>
        <taxon>Actinomycetes</taxon>
        <taxon>Kitasatosporales</taxon>
        <taxon>Streptomycetaceae</taxon>
        <taxon>Streptomyces</taxon>
        <taxon>Streptomyces albogriseolus group</taxon>
    </lineage>
</organism>
<keyword evidence="1" id="KW-0472">Membrane</keyword>
<evidence type="ECO:0000313" key="2">
    <source>
        <dbReference type="EMBL" id="GAA3498676.1"/>
    </source>
</evidence>
<keyword evidence="3" id="KW-1185">Reference proteome</keyword>
<evidence type="ECO:0000256" key="1">
    <source>
        <dbReference type="SAM" id="Phobius"/>
    </source>
</evidence>
<gene>
    <name evidence="2" type="ORF">GCM10019016_057790</name>
</gene>
<protein>
    <recommendedName>
        <fullName evidence="4">Secreted protein</fullName>
    </recommendedName>
</protein>
<reference evidence="3" key="1">
    <citation type="journal article" date="2019" name="Int. J. Syst. Evol. Microbiol.">
        <title>The Global Catalogue of Microorganisms (GCM) 10K type strain sequencing project: providing services to taxonomists for standard genome sequencing and annotation.</title>
        <authorList>
            <consortium name="The Broad Institute Genomics Platform"/>
            <consortium name="The Broad Institute Genome Sequencing Center for Infectious Disease"/>
            <person name="Wu L."/>
            <person name="Ma J."/>
        </authorList>
    </citation>
    <scope>NUCLEOTIDE SEQUENCE [LARGE SCALE GENOMIC DNA]</scope>
    <source>
        <strain evidence="3">JCM 4816</strain>
    </source>
</reference>
<name>A0ABP6TWH2_9ACTN</name>
<evidence type="ECO:0000313" key="3">
    <source>
        <dbReference type="Proteomes" id="UP001501455"/>
    </source>
</evidence>
<sequence length="66" mass="6568">MGPAAVSVAGSPVASAVFVNRNAPPAATAAAATAPIALFLPLILRRCVLIACLPSLRSWGEVAAAR</sequence>
<keyword evidence="1" id="KW-0812">Transmembrane</keyword>
<keyword evidence="1" id="KW-1133">Transmembrane helix</keyword>
<evidence type="ECO:0008006" key="4">
    <source>
        <dbReference type="Google" id="ProtNLM"/>
    </source>
</evidence>
<comment type="caution">
    <text evidence="2">The sequence shown here is derived from an EMBL/GenBank/DDBJ whole genome shotgun (WGS) entry which is preliminary data.</text>
</comment>
<proteinExistence type="predicted"/>
<feature type="transmembrane region" description="Helical" evidence="1">
    <location>
        <begin position="26"/>
        <end position="44"/>
    </location>
</feature>
<dbReference type="EMBL" id="BAAAXF010000037">
    <property type="protein sequence ID" value="GAA3498676.1"/>
    <property type="molecule type" value="Genomic_DNA"/>
</dbReference>